<dbReference type="AlphaFoldDB" id="A0A562QSW9"/>
<dbReference type="Proteomes" id="UP000315711">
    <property type="component" value="Unassembled WGS sequence"/>
</dbReference>
<sequence length="46" mass="5277">MSLKDEDLVLLCDNSKRLKRLLLSFQVESKGDTEWKLNIVCLVGLI</sequence>
<accession>A0A562QSW9</accession>
<organism evidence="1 2">
    <name type="scientific">Halalkalibacter nanhaiisediminis</name>
    <dbReference type="NCBI Taxonomy" id="688079"/>
    <lineage>
        <taxon>Bacteria</taxon>
        <taxon>Bacillati</taxon>
        <taxon>Bacillota</taxon>
        <taxon>Bacilli</taxon>
        <taxon>Bacillales</taxon>
        <taxon>Bacillaceae</taxon>
        <taxon>Halalkalibacter</taxon>
    </lineage>
</organism>
<evidence type="ECO:0000313" key="1">
    <source>
        <dbReference type="EMBL" id="TWI59842.1"/>
    </source>
</evidence>
<comment type="caution">
    <text evidence="1">The sequence shown here is derived from an EMBL/GenBank/DDBJ whole genome shotgun (WGS) entry which is preliminary data.</text>
</comment>
<name>A0A562QSW9_9BACI</name>
<dbReference type="EMBL" id="VLKZ01000001">
    <property type="protein sequence ID" value="TWI59842.1"/>
    <property type="molecule type" value="Genomic_DNA"/>
</dbReference>
<reference evidence="1 2" key="1">
    <citation type="journal article" date="2015" name="Stand. Genomic Sci.">
        <title>Genomic Encyclopedia of Bacterial and Archaeal Type Strains, Phase III: the genomes of soil and plant-associated and newly described type strains.</title>
        <authorList>
            <person name="Whitman W.B."/>
            <person name="Woyke T."/>
            <person name="Klenk H.P."/>
            <person name="Zhou Y."/>
            <person name="Lilburn T.G."/>
            <person name="Beck B.J."/>
            <person name="De Vos P."/>
            <person name="Vandamme P."/>
            <person name="Eisen J.A."/>
            <person name="Garrity G."/>
            <person name="Hugenholtz P."/>
            <person name="Kyrpides N.C."/>
        </authorList>
    </citation>
    <scope>NUCLEOTIDE SEQUENCE [LARGE SCALE GENOMIC DNA]</scope>
    <source>
        <strain evidence="1 2">CGMCC 1.10116</strain>
    </source>
</reference>
<proteinExistence type="predicted"/>
<evidence type="ECO:0000313" key="2">
    <source>
        <dbReference type="Proteomes" id="UP000315711"/>
    </source>
</evidence>
<gene>
    <name evidence="1" type="ORF">IQ10_00264</name>
</gene>
<protein>
    <submittedName>
        <fullName evidence="1">Uncharacterized protein</fullName>
    </submittedName>
</protein>
<keyword evidence="2" id="KW-1185">Reference proteome</keyword>